<protein>
    <submittedName>
        <fullName evidence="2">Uncharacterized protein</fullName>
    </submittedName>
</protein>
<evidence type="ECO:0000256" key="1">
    <source>
        <dbReference type="SAM" id="MobiDB-lite"/>
    </source>
</evidence>
<proteinExistence type="predicted"/>
<dbReference type="InParanoid" id="A0A2G5DB17"/>
<dbReference type="AlphaFoldDB" id="A0A2G5DB17"/>
<keyword evidence="3" id="KW-1185">Reference proteome</keyword>
<feature type="region of interest" description="Disordered" evidence="1">
    <location>
        <begin position="1"/>
        <end position="25"/>
    </location>
</feature>
<evidence type="ECO:0000313" key="2">
    <source>
        <dbReference type="EMBL" id="PIA40711.1"/>
    </source>
</evidence>
<name>A0A2G5DB17_AQUCA</name>
<gene>
    <name evidence="2" type="ORF">AQUCO_02400048v1</name>
</gene>
<sequence>MSTSRNRMSMSTGREVAQIDSYSDDDDDDVLRMGISHSKKDQRVPSQTTINVCVQLCTADCTINDLITVLGLCYIQFDI</sequence>
<feature type="compositionally biased region" description="Low complexity" evidence="1">
    <location>
        <begin position="1"/>
        <end position="12"/>
    </location>
</feature>
<reference evidence="2 3" key="1">
    <citation type="submission" date="2017-09" db="EMBL/GenBank/DDBJ databases">
        <title>WGS assembly of Aquilegia coerulea Goldsmith.</title>
        <authorList>
            <person name="Hodges S."/>
            <person name="Kramer E."/>
            <person name="Nordborg M."/>
            <person name="Tomkins J."/>
            <person name="Borevitz J."/>
            <person name="Derieg N."/>
            <person name="Yan J."/>
            <person name="Mihaltcheva S."/>
            <person name="Hayes R.D."/>
            <person name="Rokhsar D."/>
        </authorList>
    </citation>
    <scope>NUCLEOTIDE SEQUENCE [LARGE SCALE GENOMIC DNA]</scope>
    <source>
        <strain evidence="3">cv. Goldsmith</strain>
    </source>
</reference>
<dbReference type="EMBL" id="KZ305041">
    <property type="protein sequence ID" value="PIA40711.1"/>
    <property type="molecule type" value="Genomic_DNA"/>
</dbReference>
<organism evidence="2 3">
    <name type="scientific">Aquilegia coerulea</name>
    <name type="common">Rocky mountain columbine</name>
    <dbReference type="NCBI Taxonomy" id="218851"/>
    <lineage>
        <taxon>Eukaryota</taxon>
        <taxon>Viridiplantae</taxon>
        <taxon>Streptophyta</taxon>
        <taxon>Embryophyta</taxon>
        <taxon>Tracheophyta</taxon>
        <taxon>Spermatophyta</taxon>
        <taxon>Magnoliopsida</taxon>
        <taxon>Ranunculales</taxon>
        <taxon>Ranunculaceae</taxon>
        <taxon>Thalictroideae</taxon>
        <taxon>Aquilegia</taxon>
    </lineage>
</organism>
<dbReference type="Proteomes" id="UP000230069">
    <property type="component" value="Unassembled WGS sequence"/>
</dbReference>
<accession>A0A2G5DB17</accession>
<evidence type="ECO:0000313" key="3">
    <source>
        <dbReference type="Proteomes" id="UP000230069"/>
    </source>
</evidence>